<evidence type="ECO:0000313" key="1">
    <source>
        <dbReference type="EMBL" id="OZG07604.1"/>
    </source>
</evidence>
<dbReference type="InterPro" id="IPR000719">
    <property type="entry name" value="Prot_kinase_dom"/>
</dbReference>
<protein>
    <submittedName>
        <fullName evidence="1">Uncharacterized protein</fullName>
    </submittedName>
</protein>
<dbReference type="InterPro" id="IPR050235">
    <property type="entry name" value="CK1_Ser-Thr_kinase"/>
</dbReference>
<dbReference type="STRING" id="31234.E3MAE3"/>
<keyword evidence="2" id="KW-1185">Reference proteome</keyword>
<dbReference type="SUPFAM" id="SSF56112">
    <property type="entry name" value="Protein kinase-like (PK-like)"/>
    <property type="match status" value="1"/>
</dbReference>
<reference evidence="1" key="1">
    <citation type="submission" date="2017-08" db="EMBL/GenBank/DDBJ databases">
        <authorList>
            <person name="de Groot N.N."/>
        </authorList>
    </citation>
    <scope>NUCLEOTIDE SEQUENCE [LARGE SCALE GENOMIC DNA]</scope>
    <source>
        <strain evidence="1">PX439</strain>
    </source>
</reference>
<dbReference type="GO" id="GO:0005524">
    <property type="term" value="F:ATP binding"/>
    <property type="evidence" value="ECO:0007669"/>
    <property type="project" value="InterPro"/>
</dbReference>
<evidence type="ECO:0000313" key="2">
    <source>
        <dbReference type="Proteomes" id="UP000216624"/>
    </source>
</evidence>
<dbReference type="Proteomes" id="UP000216624">
    <property type="component" value="Unassembled WGS sequence"/>
</dbReference>
<dbReference type="InterPro" id="IPR008271">
    <property type="entry name" value="Ser/Thr_kinase_AS"/>
</dbReference>
<comment type="caution">
    <text evidence="1">The sequence shown here is derived from an EMBL/GenBank/DDBJ whole genome shotgun (WGS) entry which is preliminary data.</text>
</comment>
<gene>
    <name evidence="1" type="ORF">FL82_00184</name>
</gene>
<feature type="non-terminal residue" evidence="1">
    <location>
        <position position="1"/>
    </location>
</feature>
<dbReference type="EMBL" id="NMWX01000001">
    <property type="protein sequence ID" value="OZG07604.1"/>
    <property type="molecule type" value="Genomic_DNA"/>
</dbReference>
<dbReference type="GO" id="GO:0004674">
    <property type="term" value="F:protein serine/threonine kinase activity"/>
    <property type="evidence" value="ECO:0007669"/>
    <property type="project" value="UniProtKB-EC"/>
</dbReference>
<dbReference type="SMART" id="SM00220">
    <property type="entry name" value="S_TKc"/>
    <property type="match status" value="1"/>
</dbReference>
<dbReference type="Gene3D" id="1.10.510.10">
    <property type="entry name" value="Transferase(Phosphotransferase) domain 1"/>
    <property type="match status" value="1"/>
</dbReference>
<dbReference type="PROSITE" id="PS50011">
    <property type="entry name" value="PROTEIN_KINASE_DOM"/>
    <property type="match status" value="1"/>
</dbReference>
<organism evidence="1 2">
    <name type="scientific">Caenorhabditis remanei</name>
    <name type="common">Caenorhabditis vulgaris</name>
    <dbReference type="NCBI Taxonomy" id="31234"/>
    <lineage>
        <taxon>Eukaryota</taxon>
        <taxon>Metazoa</taxon>
        <taxon>Ecdysozoa</taxon>
        <taxon>Nematoda</taxon>
        <taxon>Chromadorea</taxon>
        <taxon>Rhabditida</taxon>
        <taxon>Rhabditina</taxon>
        <taxon>Rhabditomorpha</taxon>
        <taxon>Rhabditoidea</taxon>
        <taxon>Rhabditidae</taxon>
        <taxon>Peloderinae</taxon>
        <taxon>Caenorhabditis</taxon>
    </lineage>
</organism>
<name>A0A261BBA6_CAERE</name>
<accession>A0A261BBA6</accession>
<dbReference type="HOGENOM" id="CLU_019279_2_5_1"/>
<dbReference type="PROSITE" id="PS00108">
    <property type="entry name" value="PROTEIN_KINASE_ST"/>
    <property type="match status" value="1"/>
</dbReference>
<dbReference type="eggNOG" id="KOG1164">
    <property type="taxonomic scope" value="Eukaryota"/>
</dbReference>
<dbReference type="Pfam" id="PF00069">
    <property type="entry name" value="Pkinase"/>
    <property type="match status" value="1"/>
</dbReference>
<sequence length="347" mass="40327">MESVEQPVNSCCPEHSEQKNENEVSISFIYLFYLPLPLLQDPKPRPLHHYKTISDVVIYHEHVGRGGTCEVRHGNIVINGNEVKVAVKLQNLSSKPASFYNEAAFYTQAKNWNDIGFPKMIKCGKDAHHRFIAVELLGQSLRKYHLKSGKQFNLRTILLLADQMITLIEKLHNHGYIHRDLKPDNFVMGPEGENSGLVYLIDFGHVEKYIDAEGFHKREECIHAITGTPNFMSISAHMGYQQSRKDDMMVLLLIFTHFFVGSFPWEHKKYPDQATRLREIGIEKQTSLGGLIKKMPAEFQAVYNAVEKLDFQETPDYEKYRRILRGLAAKNNYTYDFKYQWDKEYFF</sequence>
<dbReference type="PANTHER" id="PTHR11909">
    <property type="entry name" value="CASEIN KINASE-RELATED"/>
    <property type="match status" value="1"/>
</dbReference>
<dbReference type="InterPro" id="IPR011009">
    <property type="entry name" value="Kinase-like_dom_sf"/>
</dbReference>
<dbReference type="OrthoDB" id="5800476at2759"/>
<proteinExistence type="predicted"/>